<organism evidence="9 10">
    <name type="scientific">Plasticicumulans lactativorans</name>
    <dbReference type="NCBI Taxonomy" id="1133106"/>
    <lineage>
        <taxon>Bacteria</taxon>
        <taxon>Pseudomonadati</taxon>
        <taxon>Pseudomonadota</taxon>
        <taxon>Gammaproteobacteria</taxon>
        <taxon>Candidatus Competibacteraceae</taxon>
        <taxon>Plasticicumulans</taxon>
    </lineage>
</organism>
<dbReference type="OrthoDB" id="9808602at2"/>
<dbReference type="PANTHER" id="PTHR30576:SF21">
    <property type="entry name" value="UDP-GLUCOSE:UNDECAPRENYL-PHOSPHATE GLUCOSE-1-PHOSPHATE TRANSFERASE"/>
    <property type="match status" value="1"/>
</dbReference>
<dbReference type="NCBIfam" id="TIGR03025">
    <property type="entry name" value="EPS_sugtrans"/>
    <property type="match status" value="1"/>
</dbReference>
<proteinExistence type="inferred from homology"/>
<evidence type="ECO:0000259" key="8">
    <source>
        <dbReference type="Pfam" id="PF02397"/>
    </source>
</evidence>
<dbReference type="PANTHER" id="PTHR30576">
    <property type="entry name" value="COLANIC BIOSYNTHESIS UDP-GLUCOSE LIPID CARRIER TRANSFERASE"/>
    <property type="match status" value="1"/>
</dbReference>
<keyword evidence="3 9" id="KW-0808">Transferase</keyword>
<evidence type="ECO:0000313" key="9">
    <source>
        <dbReference type="EMBL" id="TCO83465.1"/>
    </source>
</evidence>
<dbReference type="EMBL" id="SLWY01000002">
    <property type="protein sequence ID" value="TCO83465.1"/>
    <property type="molecule type" value="Genomic_DNA"/>
</dbReference>
<comment type="subcellular location">
    <subcellularLocation>
        <location evidence="1">Membrane</location>
        <topology evidence="1">Multi-pass membrane protein</topology>
    </subcellularLocation>
</comment>
<dbReference type="Pfam" id="PF02397">
    <property type="entry name" value="Bac_transf"/>
    <property type="match status" value="1"/>
</dbReference>
<keyword evidence="10" id="KW-1185">Reference proteome</keyword>
<feature type="domain" description="Bacterial sugar transferase" evidence="8">
    <location>
        <begin position="273"/>
        <end position="458"/>
    </location>
</feature>
<name>A0A4R2LCY7_9GAMM</name>
<evidence type="ECO:0000256" key="5">
    <source>
        <dbReference type="ARBA" id="ARBA00022989"/>
    </source>
</evidence>
<evidence type="ECO:0000256" key="2">
    <source>
        <dbReference type="ARBA" id="ARBA00006464"/>
    </source>
</evidence>
<evidence type="ECO:0000313" key="10">
    <source>
        <dbReference type="Proteomes" id="UP000295765"/>
    </source>
</evidence>
<dbReference type="Proteomes" id="UP000295765">
    <property type="component" value="Unassembled WGS sequence"/>
</dbReference>
<feature type="transmembrane region" description="Helical" evidence="7">
    <location>
        <begin position="278"/>
        <end position="301"/>
    </location>
</feature>
<feature type="transmembrane region" description="Helical" evidence="7">
    <location>
        <begin position="114"/>
        <end position="133"/>
    </location>
</feature>
<feature type="transmembrane region" description="Helical" evidence="7">
    <location>
        <begin position="7"/>
        <end position="28"/>
    </location>
</feature>
<comment type="similarity">
    <text evidence="2">Belongs to the bacterial sugar transferase family.</text>
</comment>
<gene>
    <name evidence="9" type="ORF">EV699_102172</name>
</gene>
<dbReference type="InterPro" id="IPR003362">
    <property type="entry name" value="Bact_transf"/>
</dbReference>
<dbReference type="NCBIfam" id="TIGR03013">
    <property type="entry name" value="EpsB_2"/>
    <property type="match status" value="1"/>
</dbReference>
<dbReference type="GO" id="GO:0009242">
    <property type="term" value="P:colanic acid biosynthetic process"/>
    <property type="evidence" value="ECO:0007669"/>
    <property type="project" value="TreeGrafter"/>
</dbReference>
<feature type="transmembrane region" description="Helical" evidence="7">
    <location>
        <begin position="81"/>
        <end position="102"/>
    </location>
</feature>
<accession>A0A4R2LCY7</accession>
<dbReference type="GO" id="GO:0016020">
    <property type="term" value="C:membrane"/>
    <property type="evidence" value="ECO:0007669"/>
    <property type="project" value="UniProtKB-SubCell"/>
</dbReference>
<evidence type="ECO:0000256" key="6">
    <source>
        <dbReference type="ARBA" id="ARBA00023136"/>
    </source>
</evidence>
<sequence length="464" mass="53208">MIRLFRHYVPLPLLMLALVEASVFFWSIPLGKFARSWSEGWLFSVDGLFGKAFVFMLVMVSIMTAMGLYERNFWDGKADMMLRVAVGFLLGLFTITLIYYFFPDLYLGRGEFGIAFAVSFLLVALARYGFFHLSDYDMLKRRVLLLGCGRRARQIEQLSNGREGKGFKIIGFVRLNESDEVAVDADRLLPVRGTLRDLAEAQQIDEIVVAMEDRRRGFPVDQILDCKISGFEITDLSTFFERETGKIQLDSLHPSAMIFSDGFHQAALKTVSKRLIDVVSSLLLLGLTWPIMLVAALAIWIESGRRGPIFYRQTRVGRHDRVFEVIKFRSMRTDAEKDGVAQWAQKNDSRVTRVGAFIRKTRIDELPQLFNVLRGEMSFVGPRPERPQFVAELSQSIPYYSMRHRVNPGITGWAQICYPYGASEEDAREKLQYDLYYIKNYSVFLDLMVLLQTAHVILWGKGAR</sequence>
<dbReference type="InterPro" id="IPR017475">
    <property type="entry name" value="EPS_sugar_tfrase"/>
</dbReference>
<protein>
    <submittedName>
        <fullName evidence="9">Sugar transferase (PEP-CTERM system associated)/exopolysaccharide biosynthesis polyprenyl glycosylphosphotransferase</fullName>
    </submittedName>
</protein>
<dbReference type="Gene3D" id="3.40.50.720">
    <property type="entry name" value="NAD(P)-binding Rossmann-like Domain"/>
    <property type="match status" value="1"/>
</dbReference>
<dbReference type="GO" id="GO:0089702">
    <property type="term" value="F:undecaprenyl-phosphate glucose phosphotransferase activity"/>
    <property type="evidence" value="ECO:0007669"/>
    <property type="project" value="TreeGrafter"/>
</dbReference>
<evidence type="ECO:0000256" key="3">
    <source>
        <dbReference type="ARBA" id="ARBA00022679"/>
    </source>
</evidence>
<evidence type="ECO:0000256" key="7">
    <source>
        <dbReference type="SAM" id="Phobius"/>
    </source>
</evidence>
<dbReference type="AlphaFoldDB" id="A0A4R2LCY7"/>
<dbReference type="InterPro" id="IPR017464">
    <property type="entry name" value="Sugar_tfrase_EpsB_2"/>
</dbReference>
<keyword evidence="5 7" id="KW-1133">Transmembrane helix</keyword>
<feature type="transmembrane region" description="Helical" evidence="7">
    <location>
        <begin position="48"/>
        <end position="69"/>
    </location>
</feature>
<keyword evidence="4 7" id="KW-0812">Transmembrane</keyword>
<dbReference type="Pfam" id="PF13727">
    <property type="entry name" value="CoA_binding_3"/>
    <property type="match status" value="1"/>
</dbReference>
<evidence type="ECO:0000256" key="4">
    <source>
        <dbReference type="ARBA" id="ARBA00022692"/>
    </source>
</evidence>
<keyword evidence="6 7" id="KW-0472">Membrane</keyword>
<comment type="caution">
    <text evidence="9">The sequence shown here is derived from an EMBL/GenBank/DDBJ whole genome shotgun (WGS) entry which is preliminary data.</text>
</comment>
<reference evidence="9 10" key="1">
    <citation type="submission" date="2019-03" db="EMBL/GenBank/DDBJ databases">
        <title>Genomic Encyclopedia of Type Strains, Phase IV (KMG-IV): sequencing the most valuable type-strain genomes for metagenomic binning, comparative biology and taxonomic classification.</title>
        <authorList>
            <person name="Goeker M."/>
        </authorList>
    </citation>
    <scope>NUCLEOTIDE SEQUENCE [LARGE SCALE GENOMIC DNA]</scope>
    <source>
        <strain evidence="9 10">DSM 25287</strain>
    </source>
</reference>
<evidence type="ECO:0000256" key="1">
    <source>
        <dbReference type="ARBA" id="ARBA00004141"/>
    </source>
</evidence>